<dbReference type="PRINTS" id="PR00081">
    <property type="entry name" value="GDHRDH"/>
</dbReference>
<proteinExistence type="inferred from homology"/>
<reference evidence="3" key="1">
    <citation type="submission" date="2025-08" db="UniProtKB">
        <authorList>
            <consortium name="RefSeq"/>
        </authorList>
    </citation>
    <scope>IDENTIFICATION</scope>
    <source>
        <tissue evidence="3">Testes</tissue>
    </source>
</reference>
<organism evidence="2 3">
    <name type="scientific">Saccoglossus kowalevskii</name>
    <name type="common">Acorn worm</name>
    <dbReference type="NCBI Taxonomy" id="10224"/>
    <lineage>
        <taxon>Eukaryota</taxon>
        <taxon>Metazoa</taxon>
        <taxon>Hemichordata</taxon>
        <taxon>Enteropneusta</taxon>
        <taxon>Harrimaniidae</taxon>
        <taxon>Saccoglossus</taxon>
    </lineage>
</organism>
<name>A0ABM0MPA9_SACKO</name>
<keyword evidence="2" id="KW-1185">Reference proteome</keyword>
<evidence type="ECO:0000313" key="3">
    <source>
        <dbReference type="RefSeq" id="XP_006821850.1"/>
    </source>
</evidence>
<dbReference type="Proteomes" id="UP000694865">
    <property type="component" value="Unplaced"/>
</dbReference>
<accession>A0ABM0MPA9</accession>
<dbReference type="Gene3D" id="3.40.50.720">
    <property type="entry name" value="NAD(P)-binding Rossmann-like Domain"/>
    <property type="match status" value="2"/>
</dbReference>
<evidence type="ECO:0000313" key="2">
    <source>
        <dbReference type="Proteomes" id="UP000694865"/>
    </source>
</evidence>
<dbReference type="InterPro" id="IPR036291">
    <property type="entry name" value="NAD(P)-bd_dom_sf"/>
</dbReference>
<dbReference type="PANTHER" id="PTHR43943:SF2">
    <property type="entry name" value="DEHYDROGENASE_REDUCTASE 4"/>
    <property type="match status" value="1"/>
</dbReference>
<gene>
    <name evidence="3" type="primary">LOC102802162</name>
</gene>
<comment type="similarity">
    <text evidence="1">Belongs to the short-chain dehydrogenases/reductases (SDR) family.</text>
</comment>
<protein>
    <submittedName>
        <fullName evidence="3">Dehydrogenase/reductase SDR family member 4-like</fullName>
    </submittedName>
</protein>
<dbReference type="SUPFAM" id="SSF51735">
    <property type="entry name" value="NAD(P)-binding Rossmann-fold domains"/>
    <property type="match status" value="1"/>
</dbReference>
<dbReference type="PANTHER" id="PTHR43943">
    <property type="entry name" value="DEHYDROGENASE/REDUCTASE (SDR FAMILY) MEMBER 4"/>
    <property type="match status" value="1"/>
</dbReference>
<evidence type="ECO:0000256" key="1">
    <source>
        <dbReference type="ARBA" id="ARBA00006484"/>
    </source>
</evidence>
<dbReference type="GeneID" id="102802162"/>
<dbReference type="RefSeq" id="XP_006821850.1">
    <property type="nucleotide sequence ID" value="XM_006821787.1"/>
</dbReference>
<sequence>MKMTSAGMKLRGKVAVVTASTDGIGFAIAKRLAEDGASVMISSRKQENVDTALAKLKSENLTKVAGVVCHVGKEDHRNKMIQETLKQFGGIDILVSNAAANPYFGSLLELWKNPALLEMTNENVPMKRIGKPSECAGAVSFLCSDDASFITGETIIMSGGIAPRL</sequence>
<dbReference type="InterPro" id="IPR002347">
    <property type="entry name" value="SDR_fam"/>
</dbReference>
<dbReference type="Pfam" id="PF00106">
    <property type="entry name" value="adh_short"/>
    <property type="match status" value="1"/>
</dbReference>
<dbReference type="Pfam" id="PF13561">
    <property type="entry name" value="adh_short_C2"/>
    <property type="match status" value="1"/>
</dbReference>